<organism evidence="2 3">
    <name type="scientific">Prorocentrum cordatum</name>
    <dbReference type="NCBI Taxonomy" id="2364126"/>
    <lineage>
        <taxon>Eukaryota</taxon>
        <taxon>Sar</taxon>
        <taxon>Alveolata</taxon>
        <taxon>Dinophyceae</taxon>
        <taxon>Prorocentrales</taxon>
        <taxon>Prorocentraceae</taxon>
        <taxon>Prorocentrum</taxon>
    </lineage>
</organism>
<gene>
    <name evidence="2" type="ORF">PCOR1329_LOCUS21006</name>
</gene>
<dbReference type="SUPFAM" id="SSF69318">
    <property type="entry name" value="Integrin alpha N-terminal domain"/>
    <property type="match status" value="1"/>
</dbReference>
<dbReference type="InterPro" id="IPR028994">
    <property type="entry name" value="Integrin_alpha_N"/>
</dbReference>
<feature type="signal peptide" evidence="1">
    <location>
        <begin position="1"/>
        <end position="21"/>
    </location>
</feature>
<dbReference type="PANTHER" id="PTHR35836:SF1">
    <property type="entry name" value="VCBS REPEAT-CONTAINING PROTEIN"/>
    <property type="match status" value="1"/>
</dbReference>
<name>A0ABN9RIG4_9DINO</name>
<dbReference type="EMBL" id="CAUYUJ010006858">
    <property type="protein sequence ID" value="CAK0818884.1"/>
    <property type="molecule type" value="Genomic_DNA"/>
</dbReference>
<keyword evidence="3" id="KW-1185">Reference proteome</keyword>
<evidence type="ECO:0000313" key="3">
    <source>
        <dbReference type="Proteomes" id="UP001189429"/>
    </source>
</evidence>
<keyword evidence="1" id="KW-0732">Signal</keyword>
<evidence type="ECO:0000313" key="2">
    <source>
        <dbReference type="EMBL" id="CAK0818884.1"/>
    </source>
</evidence>
<dbReference type="Proteomes" id="UP001189429">
    <property type="component" value="Unassembled WGS sequence"/>
</dbReference>
<comment type="caution">
    <text evidence="2">The sequence shown here is derived from an EMBL/GenBank/DDBJ whole genome shotgun (WGS) entry which is preliminary data.</text>
</comment>
<dbReference type="PANTHER" id="PTHR35836">
    <property type="entry name" value="VCBS REPEAT-CONTAINING PROTEIN"/>
    <property type="match status" value="1"/>
</dbReference>
<proteinExistence type="predicted"/>
<dbReference type="Gene3D" id="2.130.10.130">
    <property type="entry name" value="Integrin alpha, N-terminal"/>
    <property type="match status" value="1"/>
</dbReference>
<protein>
    <recommendedName>
        <fullName evidence="4">VCBS repeat-containing protein</fullName>
    </recommendedName>
</protein>
<reference evidence="2" key="1">
    <citation type="submission" date="2023-10" db="EMBL/GenBank/DDBJ databases">
        <authorList>
            <person name="Chen Y."/>
            <person name="Shah S."/>
            <person name="Dougan E. K."/>
            <person name="Thang M."/>
            <person name="Chan C."/>
        </authorList>
    </citation>
    <scope>NUCLEOTIDE SEQUENCE [LARGE SCALE GENOMIC DNA]</scope>
</reference>
<accession>A0ABN9RIG4</accession>
<feature type="chain" id="PRO_5045275042" description="VCBS repeat-containing protein" evidence="1">
    <location>
        <begin position="22"/>
        <end position="441"/>
    </location>
</feature>
<evidence type="ECO:0000256" key="1">
    <source>
        <dbReference type="SAM" id="SignalP"/>
    </source>
</evidence>
<evidence type="ECO:0008006" key="4">
    <source>
        <dbReference type="Google" id="ProtNLM"/>
    </source>
</evidence>
<sequence>MVSAHIRFVLLFSTLVGRGVGETVNIVNTNYELSWVRNLTGLDHAGYAFISDVLPGKLVLTQFGAAPFFGKSLVSLVDLAAESHAPLATNIDWPNEATIVDETVFGFKAVIVGAGFLVPSHTTGGIWVMEASEEPVHLTEPVKITKDMNKPFRPDSGWFYHKASLVDMNGDGLLDIVTSRAEFSVESWNDKRGKFVWLEQPKADALSGQPWAEHEIADGPDFIFSLKPAAAGLSSDGTQATQIEACAAEFIAKRVQFISGSEATGYKSRVVDDQSGPGFGCMWSDLNGDGKLDIIATNHLNQNGSVYAYSWDGDLKDEATQIHKHVLATGFSAATTSAGQASPGDAIPFFISTKDHQGKPCIFVSGDNGNDIYILVPMAPTDPNDWTYAKQRLAFLGADVGRIAIADTDGDGYNELFIPAYDLGMLVHYKFGPKSFHTVVV</sequence>